<dbReference type="Gene3D" id="1.10.3730.10">
    <property type="entry name" value="ProC C-terminal domain-like"/>
    <property type="match status" value="1"/>
</dbReference>
<protein>
    <recommendedName>
        <fullName evidence="4">Pyrroline-5-carboxylate reductase</fullName>
        <shortName evidence="4">P5C reductase</shortName>
        <shortName evidence="4">P5CR</shortName>
        <ecNumber evidence="4">1.5.1.2</ecNumber>
    </recommendedName>
    <alternativeName>
        <fullName evidence="4">PCA reductase</fullName>
    </alternativeName>
</protein>
<comment type="catalytic activity">
    <reaction evidence="4">
        <text>L-proline + NAD(+) = (S)-1-pyrroline-5-carboxylate + NADH + 2 H(+)</text>
        <dbReference type="Rhea" id="RHEA:14105"/>
        <dbReference type="ChEBI" id="CHEBI:15378"/>
        <dbReference type="ChEBI" id="CHEBI:17388"/>
        <dbReference type="ChEBI" id="CHEBI:57540"/>
        <dbReference type="ChEBI" id="CHEBI:57945"/>
        <dbReference type="ChEBI" id="CHEBI:60039"/>
        <dbReference type="EC" id="1.5.1.2"/>
    </reaction>
</comment>
<keyword evidence="9" id="KW-1185">Reference proteome</keyword>
<dbReference type="GO" id="GO:0004735">
    <property type="term" value="F:pyrroline-5-carboxylate reductase activity"/>
    <property type="evidence" value="ECO:0007669"/>
    <property type="project" value="UniProtKB-UniRule"/>
</dbReference>
<dbReference type="AlphaFoldDB" id="A0A0A1YLU4"/>
<dbReference type="Proteomes" id="UP000030063">
    <property type="component" value="Unassembled WGS sequence"/>
</dbReference>
<organism evidence="8 9">
    <name type="scientific">Pseudomonas taeanensis MS-3</name>
    <dbReference type="NCBI Taxonomy" id="1395571"/>
    <lineage>
        <taxon>Bacteria</taxon>
        <taxon>Pseudomonadati</taxon>
        <taxon>Pseudomonadota</taxon>
        <taxon>Gammaproteobacteria</taxon>
        <taxon>Pseudomonadales</taxon>
        <taxon>Pseudomonadaceae</taxon>
        <taxon>Pseudomonas</taxon>
    </lineage>
</organism>
<dbReference type="GO" id="GO:0055129">
    <property type="term" value="P:L-proline biosynthetic process"/>
    <property type="evidence" value="ECO:0007669"/>
    <property type="project" value="UniProtKB-UniRule"/>
</dbReference>
<sequence length="272" mass="28328">MPSELTVGIIGGGGWLGRAIGAAMLERGVLQPAALMLSSRSGRVEGFDAWPAVQLTRDNRQLAQRAEVIVLSVRPEQFADVAIEAAGKLVISFMAGVSVETLIARTGSQRIIRAMPNAAAQIGQCYTPWFATEPVTAADKQFTQAMFEACGSTDEVTSEADLDYLTGLVGSGAAYPALLAEAMLAHALAKGLPRQVAERAVRGVVVGASQLLGGDGMSPAEMVQAMLDYRGTTAAGLQAMIDAGFKDAVNAGLDAAELAAQRMQARYGRGAD</sequence>
<feature type="domain" description="Pyrroline-5-carboxylate reductase dimerisation" evidence="7">
    <location>
        <begin position="159"/>
        <end position="262"/>
    </location>
</feature>
<dbReference type="EC" id="1.5.1.2" evidence="4"/>
<gene>
    <name evidence="4" type="primary">proC</name>
    <name evidence="8" type="ORF">TMS3_0110345</name>
</gene>
<evidence type="ECO:0000313" key="8">
    <source>
        <dbReference type="EMBL" id="KFX69903.1"/>
    </source>
</evidence>
<dbReference type="InterPro" id="IPR000304">
    <property type="entry name" value="Pyrroline-COOH_reductase"/>
</dbReference>
<dbReference type="InterPro" id="IPR036291">
    <property type="entry name" value="NAD(P)-bd_dom_sf"/>
</dbReference>
<feature type="domain" description="Pyrroline-5-carboxylate reductase catalytic N-terminal" evidence="6">
    <location>
        <begin position="6"/>
        <end position="96"/>
    </location>
</feature>
<dbReference type="InterPro" id="IPR008927">
    <property type="entry name" value="6-PGluconate_DH-like_C_sf"/>
</dbReference>
<reference evidence="8 9" key="1">
    <citation type="journal article" date="2014" name="Genome Announc.">
        <title>Draft Genome Sequence of Petroleum Oil-Degrading Marine Bacterium Pseudomonas taeanensis Strain MS-3, Isolated from a Crude Oil-Contaminated Seashore.</title>
        <authorList>
            <person name="Lee S.Y."/>
            <person name="Kim S.H."/>
            <person name="Lee D.G."/>
            <person name="Shin S."/>
            <person name="Yun S.H."/>
            <person name="Choi C.W."/>
            <person name="Chung Y.H."/>
            <person name="Choi J.S."/>
            <person name="Kahng H.Y."/>
            <person name="Kim S.I."/>
        </authorList>
    </citation>
    <scope>NUCLEOTIDE SEQUENCE [LARGE SCALE GENOMIC DNA]</scope>
    <source>
        <strain evidence="8 9">MS-3</strain>
    </source>
</reference>
<dbReference type="PANTHER" id="PTHR11645:SF0">
    <property type="entry name" value="PYRROLINE-5-CARBOXYLATE REDUCTASE 3"/>
    <property type="match status" value="1"/>
</dbReference>
<keyword evidence="3 4" id="KW-0560">Oxidoreductase</keyword>
<comment type="subcellular location">
    <subcellularLocation>
        <location evidence="4">Cytoplasm</location>
    </subcellularLocation>
</comment>
<dbReference type="eggNOG" id="COG0345">
    <property type="taxonomic scope" value="Bacteria"/>
</dbReference>
<dbReference type="InterPro" id="IPR028939">
    <property type="entry name" value="P5C_Rdtase_cat_N"/>
</dbReference>
<dbReference type="SUPFAM" id="SSF48179">
    <property type="entry name" value="6-phosphogluconate dehydrogenase C-terminal domain-like"/>
    <property type="match status" value="1"/>
</dbReference>
<comment type="pathway">
    <text evidence="4">Amino-acid biosynthesis; L-proline biosynthesis; L-proline from L-glutamate 5-semialdehyde: step 1/1.</text>
</comment>
<dbReference type="Pfam" id="PF14748">
    <property type="entry name" value="P5CR_dimer"/>
    <property type="match status" value="1"/>
</dbReference>
<dbReference type="SUPFAM" id="SSF51735">
    <property type="entry name" value="NAD(P)-binding Rossmann-fold domains"/>
    <property type="match status" value="1"/>
</dbReference>
<evidence type="ECO:0000313" key="9">
    <source>
        <dbReference type="Proteomes" id="UP000030063"/>
    </source>
</evidence>
<dbReference type="InterPro" id="IPR029036">
    <property type="entry name" value="P5CR_dimer"/>
</dbReference>
<proteinExistence type="inferred from homology"/>
<dbReference type="HAMAP" id="MF_01925">
    <property type="entry name" value="P5C_reductase"/>
    <property type="match status" value="1"/>
</dbReference>
<evidence type="ECO:0000256" key="5">
    <source>
        <dbReference type="PIRSR" id="PIRSR000193-1"/>
    </source>
</evidence>
<keyword evidence="4" id="KW-0641">Proline biosynthesis</keyword>
<dbReference type="PIRSF" id="PIRSF000193">
    <property type="entry name" value="Pyrrol-5-carb_rd"/>
    <property type="match status" value="1"/>
</dbReference>
<evidence type="ECO:0000256" key="2">
    <source>
        <dbReference type="ARBA" id="ARBA00022857"/>
    </source>
</evidence>
<feature type="binding site" evidence="5">
    <location>
        <position position="59"/>
    </location>
    <ligand>
        <name>NADPH</name>
        <dbReference type="ChEBI" id="CHEBI:57783"/>
    </ligand>
</feature>
<dbReference type="Pfam" id="PF03807">
    <property type="entry name" value="F420_oxidored"/>
    <property type="match status" value="1"/>
</dbReference>
<dbReference type="Gene3D" id="3.40.50.720">
    <property type="entry name" value="NAD(P)-binding Rossmann-like Domain"/>
    <property type="match status" value="1"/>
</dbReference>
<evidence type="ECO:0000259" key="6">
    <source>
        <dbReference type="Pfam" id="PF03807"/>
    </source>
</evidence>
<dbReference type="GO" id="GO:0005737">
    <property type="term" value="C:cytoplasm"/>
    <property type="evidence" value="ECO:0007669"/>
    <property type="project" value="UniProtKB-SubCell"/>
</dbReference>
<comment type="similarity">
    <text evidence="1 4">Belongs to the pyrroline-5-carboxylate reductase family.</text>
</comment>
<feature type="binding site" evidence="5">
    <location>
        <position position="39"/>
    </location>
    <ligand>
        <name>NADP(+)</name>
        <dbReference type="ChEBI" id="CHEBI:58349"/>
    </ligand>
</feature>
<evidence type="ECO:0000256" key="1">
    <source>
        <dbReference type="ARBA" id="ARBA00005525"/>
    </source>
</evidence>
<dbReference type="OrthoDB" id="8418678at2"/>
<keyword evidence="4" id="KW-0963">Cytoplasm</keyword>
<dbReference type="UniPathway" id="UPA00098">
    <property type="reaction ID" value="UER00361"/>
</dbReference>
<evidence type="ECO:0000256" key="4">
    <source>
        <dbReference type="HAMAP-Rule" id="MF_01925"/>
    </source>
</evidence>
<dbReference type="STRING" id="1395571.TMS3_0110345"/>
<keyword evidence="2 4" id="KW-0521">NADP</keyword>
<comment type="caution">
    <text evidence="8">The sequence shown here is derived from an EMBL/GenBank/DDBJ whole genome shotgun (WGS) entry which is preliminary data.</text>
</comment>
<dbReference type="EMBL" id="AWSQ01000002">
    <property type="protein sequence ID" value="KFX69903.1"/>
    <property type="molecule type" value="Genomic_DNA"/>
</dbReference>
<feature type="binding site" evidence="5">
    <location>
        <begin position="10"/>
        <end position="16"/>
    </location>
    <ligand>
        <name>NADP(+)</name>
        <dbReference type="ChEBI" id="CHEBI:58349"/>
    </ligand>
</feature>
<name>A0A0A1YLU4_9PSED</name>
<accession>A0A0A1YLU4</accession>
<evidence type="ECO:0000259" key="7">
    <source>
        <dbReference type="Pfam" id="PF14748"/>
    </source>
</evidence>
<comment type="function">
    <text evidence="4">Catalyzes the reduction of 1-pyrroline-5-carboxylate (PCA) to L-proline.</text>
</comment>
<dbReference type="RefSeq" id="WP_025165154.1">
    <property type="nucleotide sequence ID" value="NZ_AWSQ01000002.1"/>
</dbReference>
<keyword evidence="4" id="KW-0028">Amino-acid biosynthesis</keyword>
<comment type="catalytic activity">
    <reaction evidence="4">
        <text>L-proline + NADP(+) = (S)-1-pyrroline-5-carboxylate + NADPH + 2 H(+)</text>
        <dbReference type="Rhea" id="RHEA:14109"/>
        <dbReference type="ChEBI" id="CHEBI:15378"/>
        <dbReference type="ChEBI" id="CHEBI:17388"/>
        <dbReference type="ChEBI" id="CHEBI:57783"/>
        <dbReference type="ChEBI" id="CHEBI:58349"/>
        <dbReference type="ChEBI" id="CHEBI:60039"/>
        <dbReference type="EC" id="1.5.1.2"/>
    </reaction>
</comment>
<evidence type="ECO:0000256" key="3">
    <source>
        <dbReference type="ARBA" id="ARBA00023002"/>
    </source>
</evidence>
<dbReference type="PANTHER" id="PTHR11645">
    <property type="entry name" value="PYRROLINE-5-CARBOXYLATE REDUCTASE"/>
    <property type="match status" value="1"/>
</dbReference>